<dbReference type="Proteomes" id="UP000004947">
    <property type="component" value="Unassembled WGS sequence"/>
</dbReference>
<feature type="active site" evidence="2">
    <location>
        <position position="14"/>
    </location>
</feature>
<feature type="binding site" evidence="2">
    <location>
        <position position="27"/>
    </location>
    <ligand>
        <name>substrate</name>
    </ligand>
</feature>
<comment type="cofactor">
    <cofactor evidence="2">
        <name>Mg(2+)</name>
        <dbReference type="ChEBI" id="CHEBI:18420"/>
    </cofactor>
    <text evidence="2">Binds 2 magnesium ions per subunit.</text>
</comment>
<proteinExistence type="inferred from homology"/>
<protein>
    <recommendedName>
        <fullName evidence="2">Isoprenyl transferase</fullName>
        <ecNumber evidence="2">2.5.1.-</ecNumber>
    </recommendedName>
</protein>
<dbReference type="EC" id="2.5.1.-" evidence="2"/>
<keyword evidence="1 2" id="KW-0808">Transferase</keyword>
<feature type="active site" description="Proton acceptor" evidence="2">
    <location>
        <position position="62"/>
    </location>
</feature>
<feature type="binding site" evidence="2">
    <location>
        <position position="197"/>
    </location>
    <ligand>
        <name>Mg(2+)</name>
        <dbReference type="ChEBI" id="CHEBI:18420"/>
    </ligand>
</feature>
<keyword evidence="2" id="KW-0460">Magnesium</keyword>
<dbReference type="SUPFAM" id="SSF64005">
    <property type="entry name" value="Undecaprenyl diphosphate synthase"/>
    <property type="match status" value="1"/>
</dbReference>
<feature type="binding site" evidence="2">
    <location>
        <begin position="15"/>
        <end position="18"/>
    </location>
    <ligand>
        <name>substrate</name>
    </ligand>
</feature>
<dbReference type="FunFam" id="3.40.1180.10:FF:000001">
    <property type="entry name" value="(2E,6E)-farnesyl-diphosphate-specific ditrans,polycis-undecaprenyl-diphosphate synthase"/>
    <property type="match status" value="1"/>
</dbReference>
<dbReference type="RefSeq" id="WP_007278571.1">
    <property type="nucleotide sequence ID" value="NZ_ABCK01000008.1"/>
</dbReference>
<name>A6DL09_9BACT</name>
<dbReference type="PANTHER" id="PTHR10291">
    <property type="entry name" value="DEHYDRODOLICHYL DIPHOSPHATE SYNTHASE FAMILY MEMBER"/>
    <property type="match status" value="1"/>
</dbReference>
<comment type="function">
    <text evidence="2">Catalyzes the condensation of isopentenyl diphosphate (IPP) with allylic pyrophosphates generating different type of terpenoids.</text>
</comment>
<feature type="binding site" evidence="2">
    <location>
        <position position="19"/>
    </location>
    <ligand>
        <name>substrate</name>
    </ligand>
</feature>
<feature type="binding site" evidence="2">
    <location>
        <begin position="184"/>
        <end position="186"/>
    </location>
    <ligand>
        <name>substrate</name>
    </ligand>
</feature>
<reference evidence="3 4" key="1">
    <citation type="journal article" date="2010" name="J. Bacteriol.">
        <title>Genome sequence of Lentisphaera araneosa HTCC2155T, the type species of the order Lentisphaerales in the phylum Lentisphaerae.</title>
        <authorList>
            <person name="Thrash J.C."/>
            <person name="Cho J.C."/>
            <person name="Vergin K.L."/>
            <person name="Morris R.M."/>
            <person name="Giovannoni S.J."/>
        </authorList>
    </citation>
    <scope>NUCLEOTIDE SEQUENCE [LARGE SCALE GENOMIC DNA]</scope>
    <source>
        <strain evidence="3 4">HTCC2155</strain>
    </source>
</reference>
<dbReference type="InterPro" id="IPR036424">
    <property type="entry name" value="UPP_synth-like_sf"/>
</dbReference>
<gene>
    <name evidence="3" type="ORF">LNTAR_20433</name>
</gene>
<feature type="binding site" evidence="2">
    <location>
        <position position="31"/>
    </location>
    <ligand>
        <name>substrate</name>
    </ligand>
</feature>
<dbReference type="Pfam" id="PF01255">
    <property type="entry name" value="Prenyltransf"/>
    <property type="match status" value="1"/>
</dbReference>
<dbReference type="EMBL" id="ABCK01000008">
    <property type="protein sequence ID" value="EDM27611.1"/>
    <property type="molecule type" value="Genomic_DNA"/>
</dbReference>
<feature type="binding site" evidence="2">
    <location>
        <position position="63"/>
    </location>
    <ligand>
        <name>substrate</name>
    </ligand>
</feature>
<dbReference type="NCBIfam" id="TIGR00055">
    <property type="entry name" value="uppS"/>
    <property type="match status" value="1"/>
</dbReference>
<organism evidence="3 4">
    <name type="scientific">Lentisphaera araneosa HTCC2155</name>
    <dbReference type="NCBI Taxonomy" id="313628"/>
    <lineage>
        <taxon>Bacteria</taxon>
        <taxon>Pseudomonadati</taxon>
        <taxon>Lentisphaerota</taxon>
        <taxon>Lentisphaeria</taxon>
        <taxon>Lentisphaerales</taxon>
        <taxon>Lentisphaeraceae</taxon>
        <taxon>Lentisphaera</taxon>
    </lineage>
</organism>
<dbReference type="GO" id="GO:0016094">
    <property type="term" value="P:polyprenol biosynthetic process"/>
    <property type="evidence" value="ECO:0007669"/>
    <property type="project" value="TreeGrafter"/>
</dbReference>
<dbReference type="InterPro" id="IPR018520">
    <property type="entry name" value="UPP_synth-like_CS"/>
</dbReference>
<dbReference type="GO" id="GO:0045547">
    <property type="term" value="F:ditrans,polycis-polyprenyl diphosphate synthase [(2E,6E)-farnesyl diphosphate specific] activity"/>
    <property type="evidence" value="ECO:0007669"/>
    <property type="project" value="TreeGrafter"/>
</dbReference>
<comment type="caution">
    <text evidence="3">The sequence shown here is derived from an EMBL/GenBank/DDBJ whole genome shotgun (WGS) entry which is preliminary data.</text>
</comment>
<comment type="similarity">
    <text evidence="2">Belongs to the UPP synthase family.</text>
</comment>
<dbReference type="InterPro" id="IPR001441">
    <property type="entry name" value="UPP_synth-like"/>
</dbReference>
<dbReference type="eggNOG" id="COG0020">
    <property type="taxonomic scope" value="Bacteria"/>
</dbReference>
<feature type="binding site" evidence="2">
    <location>
        <position position="178"/>
    </location>
    <ligand>
        <name>substrate</name>
    </ligand>
</feature>
<dbReference type="STRING" id="313628.LNTAR_20433"/>
<dbReference type="CDD" id="cd00475">
    <property type="entry name" value="Cis_IPPS"/>
    <property type="match status" value="1"/>
</dbReference>
<feature type="binding site" evidence="2">
    <location>
        <position position="65"/>
    </location>
    <ligand>
        <name>substrate</name>
    </ligand>
</feature>
<dbReference type="PROSITE" id="PS01066">
    <property type="entry name" value="UPP_SYNTHASE"/>
    <property type="match status" value="1"/>
</dbReference>
<keyword evidence="4" id="KW-1185">Reference proteome</keyword>
<evidence type="ECO:0000256" key="2">
    <source>
        <dbReference type="HAMAP-Rule" id="MF_01139"/>
    </source>
</evidence>
<comment type="subunit">
    <text evidence="2">Homodimer.</text>
</comment>
<evidence type="ECO:0000256" key="1">
    <source>
        <dbReference type="ARBA" id="ARBA00022679"/>
    </source>
</evidence>
<dbReference type="Gene3D" id="3.40.1180.10">
    <property type="entry name" value="Decaprenyl diphosphate synthase-like"/>
    <property type="match status" value="1"/>
</dbReference>
<sequence length="230" mass="26141">MDLSVPKHIAIIMDGNGRWAAERGLDRIEGHTAGVSAVLRTVDACLKKGVKYLTLYTFSTENWKRSEEEVSALMMLLGEALSKYLPDFMEKGIKLATVGDVKALPKEVCAKLEEVREKTKENNQIVFNLALNYGGRDELIRTCRRVMDAGIKSDELTEEIFETYLDSAGMPDPELLIRTSGEMRISNFLLWQISYSEFVCMPEFWPDFGPELLDKALEDFNARERRFGGR</sequence>
<dbReference type="GO" id="GO:0000287">
    <property type="term" value="F:magnesium ion binding"/>
    <property type="evidence" value="ECO:0007669"/>
    <property type="project" value="UniProtKB-UniRule"/>
</dbReference>
<dbReference type="PANTHER" id="PTHR10291:SF0">
    <property type="entry name" value="DEHYDRODOLICHYL DIPHOSPHATE SYNTHASE 2"/>
    <property type="match status" value="1"/>
</dbReference>
<dbReference type="HAMAP" id="MF_01139">
    <property type="entry name" value="ISPT"/>
    <property type="match status" value="1"/>
</dbReference>
<feature type="binding site" evidence="2">
    <location>
        <position position="14"/>
    </location>
    <ligand>
        <name>Mg(2+)</name>
        <dbReference type="ChEBI" id="CHEBI:18420"/>
    </ligand>
</feature>
<feature type="binding site" evidence="2">
    <location>
        <begin position="59"/>
        <end position="61"/>
    </location>
    <ligand>
        <name>substrate</name>
    </ligand>
</feature>
<evidence type="ECO:0000313" key="3">
    <source>
        <dbReference type="EMBL" id="EDM27611.1"/>
    </source>
</evidence>
<dbReference type="AlphaFoldDB" id="A6DL09"/>
<dbReference type="OrthoDB" id="4191603at2"/>
<evidence type="ECO:0000313" key="4">
    <source>
        <dbReference type="Proteomes" id="UP000004947"/>
    </source>
</evidence>
<accession>A6DL09</accession>
<keyword evidence="2" id="KW-0479">Metal-binding</keyword>